<evidence type="ECO:0000313" key="4">
    <source>
        <dbReference type="Proteomes" id="UP000440578"/>
    </source>
</evidence>
<name>A0A6A4VKY7_AMPAM</name>
<dbReference type="InterPro" id="IPR008653">
    <property type="entry name" value="IER"/>
</dbReference>
<dbReference type="AlphaFoldDB" id="A0A6A4VKY7"/>
<protein>
    <submittedName>
        <fullName evidence="3">Ier5</fullName>
    </submittedName>
</protein>
<comment type="similarity">
    <text evidence="1">Belongs to the IER family.</text>
</comment>
<keyword evidence="4" id="KW-1185">Reference proteome</keyword>
<gene>
    <name evidence="3" type="primary">Ier5</name>
    <name evidence="3" type="ORF">FJT64_007640</name>
</gene>
<dbReference type="EMBL" id="VIIS01001667">
    <property type="protein sequence ID" value="KAF0294715.1"/>
    <property type="molecule type" value="Genomic_DNA"/>
</dbReference>
<comment type="caution">
    <text evidence="3">The sequence shown here is derived from an EMBL/GenBank/DDBJ whole genome shotgun (WGS) entry which is preliminary data.</text>
</comment>
<evidence type="ECO:0000256" key="1">
    <source>
        <dbReference type="ARBA" id="ARBA00006186"/>
    </source>
</evidence>
<dbReference type="Pfam" id="PF05760">
    <property type="entry name" value="IER"/>
    <property type="match status" value="1"/>
</dbReference>
<feature type="region of interest" description="Disordered" evidence="2">
    <location>
        <begin position="67"/>
        <end position="134"/>
    </location>
</feature>
<evidence type="ECO:0000313" key="3">
    <source>
        <dbReference type="EMBL" id="KAF0294715.1"/>
    </source>
</evidence>
<dbReference type="OrthoDB" id="6358394at2759"/>
<sequence length="148" mass="16078">MEAQRVISVSLGKIAQSRVQRTGCSLHKSLMVASILQKARHLYVEQAFMMHCRPQPPPPAVTVTPVPAEPTPTYTDLDTCSPAERGVGDAATADAAEPSRRKRLISDEETEEAVASILPKRARTESEESESEEVDCAVLGVRVSPLRV</sequence>
<proteinExistence type="inferred from homology"/>
<organism evidence="3 4">
    <name type="scientific">Amphibalanus amphitrite</name>
    <name type="common">Striped barnacle</name>
    <name type="synonym">Balanus amphitrite</name>
    <dbReference type="NCBI Taxonomy" id="1232801"/>
    <lineage>
        <taxon>Eukaryota</taxon>
        <taxon>Metazoa</taxon>
        <taxon>Ecdysozoa</taxon>
        <taxon>Arthropoda</taxon>
        <taxon>Crustacea</taxon>
        <taxon>Multicrustacea</taxon>
        <taxon>Cirripedia</taxon>
        <taxon>Thoracica</taxon>
        <taxon>Thoracicalcarea</taxon>
        <taxon>Balanomorpha</taxon>
        <taxon>Balanoidea</taxon>
        <taxon>Balanidae</taxon>
        <taxon>Amphibalaninae</taxon>
        <taxon>Amphibalanus</taxon>
    </lineage>
</organism>
<reference evidence="3 4" key="1">
    <citation type="submission" date="2019-07" db="EMBL/GenBank/DDBJ databases">
        <title>Draft genome assembly of a fouling barnacle, Amphibalanus amphitrite (Darwin, 1854): The first reference genome for Thecostraca.</title>
        <authorList>
            <person name="Kim W."/>
        </authorList>
    </citation>
    <scope>NUCLEOTIDE SEQUENCE [LARGE SCALE GENOMIC DNA]</scope>
    <source>
        <strain evidence="3">SNU_AA5</strain>
        <tissue evidence="3">Soma without cirri and trophi</tissue>
    </source>
</reference>
<dbReference type="Proteomes" id="UP000440578">
    <property type="component" value="Unassembled WGS sequence"/>
</dbReference>
<evidence type="ECO:0000256" key="2">
    <source>
        <dbReference type="SAM" id="MobiDB-lite"/>
    </source>
</evidence>
<accession>A0A6A4VKY7</accession>
<dbReference type="PANTHER" id="PTHR15895">
    <property type="entry name" value="IMMEDIATE EARLY RESPONSE GENE"/>
    <property type="match status" value="1"/>
</dbReference>